<evidence type="ECO:0000313" key="6">
    <source>
        <dbReference type="Proteomes" id="UP000254230"/>
    </source>
</evidence>
<proteinExistence type="predicted"/>
<dbReference type="Proteomes" id="UP000254230">
    <property type="component" value="Unassembled WGS sequence"/>
</dbReference>
<keyword evidence="5" id="KW-1185">Reference proteome</keyword>
<accession>A0A378KXX8</accession>
<dbReference type="InterPro" id="IPR003593">
    <property type="entry name" value="AAA+_ATPase"/>
</dbReference>
<dbReference type="SMART" id="SM00382">
    <property type="entry name" value="AAA"/>
    <property type="match status" value="2"/>
</dbReference>
<feature type="domain" description="AAA+ ATPase" evidence="2">
    <location>
        <begin position="1702"/>
        <end position="1820"/>
    </location>
</feature>
<feature type="region of interest" description="Disordered" evidence="1">
    <location>
        <begin position="1085"/>
        <end position="1138"/>
    </location>
</feature>
<evidence type="ECO:0000259" key="2">
    <source>
        <dbReference type="SMART" id="SM00382"/>
    </source>
</evidence>
<evidence type="ECO:0000313" key="4">
    <source>
        <dbReference type="EMBL" id="STY19256.1"/>
    </source>
</evidence>
<name>A0A378KXX8_9GAMM</name>
<evidence type="ECO:0000313" key="5">
    <source>
        <dbReference type="Proteomes" id="UP000054639"/>
    </source>
</evidence>
<evidence type="ECO:0000256" key="1">
    <source>
        <dbReference type="SAM" id="MobiDB-lite"/>
    </source>
</evidence>
<feature type="domain" description="AAA+ ATPase" evidence="2">
    <location>
        <begin position="1947"/>
        <end position="2084"/>
    </location>
</feature>
<dbReference type="InterPro" id="IPR027417">
    <property type="entry name" value="P-loop_NTPase"/>
</dbReference>
<dbReference type="STRING" id="45072.Lqua_1614"/>
<dbReference type="SUPFAM" id="SSF52540">
    <property type="entry name" value="P-loop containing nucleoside triphosphate hydrolases"/>
    <property type="match status" value="2"/>
</dbReference>
<gene>
    <name evidence="3" type="ORF">Lqua_1614</name>
    <name evidence="4" type="ORF">NCTC12376_03093</name>
</gene>
<protein>
    <submittedName>
        <fullName evidence="4">AAA domain (Dynein-related subfamily)</fullName>
    </submittedName>
</protein>
<sequence>MLPIKMNPIKTNPWLEPINSKYDINCPVTEWNEHLLPDWLFYVPKTKDSFISPAAQFKPVAALNGSPWQSTTSPKLQKQAKTLIIDTHFYINGLQEHDLIAQIEWFKRQEIHIYLCIEREGRKSLVSCNEPDHNFEEDIDFLGQFDESTDYEQLTAGKNLVRDKTVVLNNERSQDLFACMHQQKRHLVSKNYGANEDSASSNPEYRFYDASPYSIHIPYAITAQNQVMKAADYPICMNPQMECSNGTDLIDKLIQYPYLALQLLEQNINLITHELVSVFYHKLPELRTTIIPFCYDLIGQSPTTNMDYYILLKNKLNVHQLPLEQFRLQTASDLTRLQLAYPNLEERLDILLNLVDARELDASELVEVFPHKAHAIFRHSPPRRLYQLSAYINAVPEDADSIIQHHEMLILYEMNPQSFTFSAPDFWIIFQNAKSTKAQLNELVEPYLSTIEFLINYLACEPPEFEFFFENIPLLNQLNKNQFIAILRRNPKMASYLLKYLNTQLTFFDIERLTYQELKRSLYDVFQPQVRYSSDVITLLSLYPEQYDQIIEEYKIVLEDSRTLLYVNTLPPEVALKLMKLYPNKAKFREAPPRFTNPDWQKPQFIAHMLKQLDKNDSAVNSLVLFYNQLAYLCHDLADQIIAEQIPVITKEQQLSGFISQRGGKNSAIFENHDSLNMNRVNYTDMQMLLYTPAFSHPERVPQYNECTALNIGMLEDTLEINFRNFPNLISLKINLCTASPLKIQQFFDDLSQYCPKLTHLSVPESLMNQSCHLPYKINYKKEIKLKKSHTPKLELSHNLMSLTGESSDQGAASPFRSSSSLFVANNALPNSTLSSNSSNSFNMVKTGELLNGRGTKPHRMRTGIIELNEDLSSQHYQIPELYSLPLPQQLTPELINECRLRQDGFYYHLTLQIAANQPVRLLSADAQDDLIALDSQGVEIELMRGSDDFYYVKTDRECTLSYVIKAPEPQNTMNYGCLNTNDPIKEILDNYLNLPNYTPESKESISKLITETFPEWFERLYKAGQGSGQERCYAVWFQIAKNPATKDRARLVDIDNNHIRLEIRDLEGRWLQIDLGGIQSHRSYDNRHSYKAQPSSSAQNSQNISSSNNNQIPNAQASSSGSNPCAPNQFRINGFKEDSNSTSTFQQLETLISNHQTPKIVNHLEQVFDYTQFPVLLIHQNRELCAQQFLHQAKSHNRPVFFLHDPNQIKVGKDQIHLESNAPTISTIDALDLFKKEIRGNPDAMILIDWAAFSPQQQVALNSIIDKKHSLYNKKLNFKIYSLCPELSNDSSFVSRHPHLIKPVLPVPERPIDQAARHYNVDLKGLPDWQETLFGPILLNNNQLEWHKSEFVLALEDNNPQTLLINLSNIPVDAKQQLNTLLQRAKAQGYLEYHHAKIPVPKQVQFQLESTEFNFKKFQPVDLIRKINSTQLPPECQVINTELFDFLLTNKKIDQGQYQIIPGWLEQAKGNRLSLFITSELSDNQWYCLLERAQFYQVELTLFCAKGVVIPNKIIVNQKPKPEPIRGDSIDEPLVYLSSQPQKCKTADENTLCFAIEDYNYQDLMTCVSYHYQNNQFTDFNEQTSDVLKALKQGKTVVLYGEFSTALLHALQPIILSQASQNDKPWPGQLILSIDKKCRPDLRFLPKHRVKSIEFTAKNEQKPNVIYKELTDASMDLSDSTQKAERYLFDRLAVLIDAINNHPIIAMIGKTGVGKTFLIRELKRKYPEHYTIYHELEHFEEFALDDSDKIKVLFLDEVNIANKHLTMLEPLKDGGNPRVLYKGRIYQLTDKHRIVCASNALNYGGGRVKQKLFAEQDIPELHLEEMPAYFIYEQLLKPIYRTMAPYIKEQDFKNKCLHFLTQYKQSRLNQEHKICVRNLQEWVVTFAMQLLKHQPETFLKKRKIDVDNHVTDIVITDSMSSIHKNLRRSIEIRKQRYLERRDCVWGLNGCLIEGRPGMGKTELIRYRLAKSGYTQIKPGEDAPKNTLTYIKIDASLPDELNKTYIRKAFNQGQIVWLDEVNSVLDDGFEHWMNAFLSGFDPDTHHKAQIPGFMLLVTANGIGMEGRSLIGPAFRGRLTQLTMPEPTGKDLDMIIENKLADQLEETQRHTMAQELVQLMEKNKNLTLREITPKLKLISQIYMDIPRVENVLNII</sequence>
<dbReference type="Proteomes" id="UP000054639">
    <property type="component" value="Unassembled WGS sequence"/>
</dbReference>
<reference evidence="4 6" key="2">
    <citation type="submission" date="2018-06" db="EMBL/GenBank/DDBJ databases">
        <authorList>
            <consortium name="Pathogen Informatics"/>
            <person name="Doyle S."/>
        </authorList>
    </citation>
    <scope>NUCLEOTIDE SEQUENCE [LARGE SCALE GENOMIC DNA]</scope>
    <source>
        <strain evidence="4 6">NCTC12376</strain>
    </source>
</reference>
<dbReference type="EMBL" id="LNYR01000021">
    <property type="protein sequence ID" value="KTD49162.1"/>
    <property type="molecule type" value="Genomic_DNA"/>
</dbReference>
<organism evidence="4 6">
    <name type="scientific">Legionella quateirensis</name>
    <dbReference type="NCBI Taxonomy" id="45072"/>
    <lineage>
        <taxon>Bacteria</taxon>
        <taxon>Pseudomonadati</taxon>
        <taxon>Pseudomonadota</taxon>
        <taxon>Gammaproteobacteria</taxon>
        <taxon>Legionellales</taxon>
        <taxon>Legionellaceae</taxon>
        <taxon>Legionella</taxon>
    </lineage>
</organism>
<feature type="compositionally biased region" description="Low complexity" evidence="1">
    <location>
        <begin position="1093"/>
        <end position="1121"/>
    </location>
</feature>
<dbReference type="Gene3D" id="3.40.50.300">
    <property type="entry name" value="P-loop containing nucleotide triphosphate hydrolases"/>
    <property type="match status" value="1"/>
</dbReference>
<evidence type="ECO:0000313" key="3">
    <source>
        <dbReference type="EMBL" id="KTD49162.1"/>
    </source>
</evidence>
<reference evidence="3 5" key="1">
    <citation type="submission" date="2015-11" db="EMBL/GenBank/DDBJ databases">
        <title>Genomic analysis of 38 Legionella species identifies large and diverse effector repertoires.</title>
        <authorList>
            <person name="Burstein D."/>
            <person name="Amaro F."/>
            <person name="Zusman T."/>
            <person name="Lifshitz Z."/>
            <person name="Cohen O."/>
            <person name="Gilbert J.A."/>
            <person name="Pupko T."/>
            <person name="Shuman H.A."/>
            <person name="Segal G."/>
        </authorList>
    </citation>
    <scope>NUCLEOTIDE SEQUENCE [LARGE SCALE GENOMIC DNA]</scope>
    <source>
        <strain evidence="3 5">ATCC 49507</strain>
    </source>
</reference>
<dbReference type="EMBL" id="UGOW01000001">
    <property type="protein sequence ID" value="STY19256.1"/>
    <property type="molecule type" value="Genomic_DNA"/>
</dbReference>